<protein>
    <submittedName>
        <fullName evidence="8">TonB-dependent receptor domain protein</fullName>
    </submittedName>
</protein>
<gene>
    <name evidence="8" type="ORF">LDC_0573</name>
</gene>
<feature type="domain" description="TonB-dependent receptor plug" evidence="6">
    <location>
        <begin position="146"/>
        <end position="220"/>
    </location>
</feature>
<name>D9PGC6_9ZZZZ</name>
<evidence type="ECO:0000256" key="5">
    <source>
        <dbReference type="ARBA" id="ARBA00023237"/>
    </source>
</evidence>
<keyword evidence="4" id="KW-0472">Membrane</keyword>
<dbReference type="InterPro" id="IPR041700">
    <property type="entry name" value="OMP_b-brl_3"/>
</dbReference>
<evidence type="ECO:0000259" key="7">
    <source>
        <dbReference type="Pfam" id="PF14905"/>
    </source>
</evidence>
<organism evidence="8">
    <name type="scientific">sediment metagenome</name>
    <dbReference type="NCBI Taxonomy" id="749907"/>
    <lineage>
        <taxon>unclassified sequences</taxon>
        <taxon>metagenomes</taxon>
        <taxon>ecological metagenomes</taxon>
    </lineage>
</organism>
<sequence length="800" mass="90861">MKLFFLITLFFVSYPLFSQQNRENQNFKISGTVIDLNSSSPLEFTNIVLFSSTDSTQVSGTVTGRNGIFELTNIKTGDYFIRISFIGYDNYTADIKLSNNMDLGKIYLAPESIGINDVVVSGERAPISYEIDRKVINVGENFSASSGTAVDILENVPSVTVDIEGNVSLRGSSNFKVLIDGRPSILDPADALQQIPASSIENIEIMTNPSAKYDPEGTSGIINVILKKSRNQGISGVFELNGGLKEKYGGEAITDYKGEFFQANLGLNYNNRNFGGTQTERRWTNDGSKTSYYNSSGISSRGMENFGIRGSVSLDLGERRTLLLGSRYGSRSHFGNSSLDYSEWNSLNTSQLNLLNNSLDERSGSNFTFFANYNHPFEKKGHQLTAEIDYRSGTSDEENVYRLLNGTDILNGQINLEEGPSKELEAKLDYILPFEGDARFEAGIDSELEFDIERTGMLNFDSASGSFIRDPLFDKDVSYDKQEIAIYSMYSDKLGKFGYQIGFRTEHTGRQIELNNQNQNFTIDKWDYFPSAHISYEITPGHQMMTSYTKRINRPRGWELEPFETWTDAYSVRVGNPALLPEYIDSYEFGYQTLLGKSVLSAEAYYRITNNRIERIQSVYSEKVTRQTIDNIGKDYALGTELFFNFDPVNKWNVNLMANLYDYRIEGFLYGESFSRKSFNWNIRFNNTIKIGESTQVQFNANYNSPSVSAQGKREGFIFTNIAVRHDILDNMLTATLQVRDLFGTAKYEYTNQSFDFYNYRYSQMESPVVMLNLKFNFNNYKSRDRENRNDDMPGNGEEF</sequence>
<reference evidence="8" key="2">
    <citation type="journal article" date="2011" name="Microb. Ecol.">
        <title>Taxonomic and Functional Metagenomic Profiling of the Microbial Community in the Anoxic Sediment of a Sub-saline Shallow Lake (Laguna de Carrizo, Central Spain).</title>
        <authorList>
            <person name="Ferrer M."/>
            <person name="Guazzaroni M.E."/>
            <person name="Richter M."/>
            <person name="Garcia-Salamanca A."/>
            <person name="Yarza P."/>
            <person name="Suarez-Suarez A."/>
            <person name="Solano J."/>
            <person name="Alcaide M."/>
            <person name="van Dillewijn P."/>
            <person name="Molina-Henares M.A."/>
            <person name="Lopez-Cortes N."/>
            <person name="Al-Ramahi Y."/>
            <person name="Guerrero C."/>
            <person name="Acosta A."/>
            <person name="de Eugenio L.I."/>
            <person name="Martinez V."/>
            <person name="Marques S."/>
            <person name="Rojo F."/>
            <person name="Santero E."/>
            <person name="Genilloud O."/>
            <person name="Perez-Perez J."/>
            <person name="Rossello-Mora R."/>
            <person name="Ramos J.L."/>
        </authorList>
    </citation>
    <scope>NUCLEOTIDE SEQUENCE</scope>
</reference>
<dbReference type="InterPro" id="IPR036942">
    <property type="entry name" value="Beta-barrel_TonB_sf"/>
</dbReference>
<reference evidence="8" key="1">
    <citation type="submission" date="2010-07" db="EMBL/GenBank/DDBJ databases">
        <authorList>
            <consortium name="CONSOLIDER consortium CSD2007-00005"/>
            <person name="Guazzaroni M.-E."/>
            <person name="Richter M."/>
            <person name="Garcia-Salamanca A."/>
            <person name="Yarza P."/>
            <person name="Ferrer M."/>
        </authorList>
    </citation>
    <scope>NUCLEOTIDE SEQUENCE</scope>
</reference>
<dbReference type="GO" id="GO:0009279">
    <property type="term" value="C:cell outer membrane"/>
    <property type="evidence" value="ECO:0007669"/>
    <property type="project" value="UniProtKB-SubCell"/>
</dbReference>
<evidence type="ECO:0000256" key="4">
    <source>
        <dbReference type="ARBA" id="ARBA00023136"/>
    </source>
</evidence>
<accession>D9PGC6</accession>
<dbReference type="Pfam" id="PF14905">
    <property type="entry name" value="OMP_b-brl_3"/>
    <property type="match status" value="1"/>
</dbReference>
<evidence type="ECO:0000256" key="2">
    <source>
        <dbReference type="ARBA" id="ARBA00022448"/>
    </source>
</evidence>
<keyword evidence="3" id="KW-0812">Transmembrane</keyword>
<keyword evidence="2" id="KW-0813">Transport</keyword>
<dbReference type="InterPro" id="IPR008969">
    <property type="entry name" value="CarboxyPept-like_regulatory"/>
</dbReference>
<dbReference type="Gene3D" id="2.170.130.10">
    <property type="entry name" value="TonB-dependent receptor, plug domain"/>
    <property type="match status" value="1"/>
</dbReference>
<feature type="domain" description="Outer membrane protein beta-barrel" evidence="7">
    <location>
        <begin position="375"/>
        <end position="775"/>
    </location>
</feature>
<keyword evidence="5" id="KW-0998">Cell outer membrane</keyword>
<evidence type="ECO:0000313" key="8">
    <source>
        <dbReference type="EMBL" id="EFK97399.1"/>
    </source>
</evidence>
<evidence type="ECO:0000256" key="3">
    <source>
        <dbReference type="ARBA" id="ARBA00022692"/>
    </source>
</evidence>
<dbReference type="SUPFAM" id="SSF49464">
    <property type="entry name" value="Carboxypeptidase regulatory domain-like"/>
    <property type="match status" value="1"/>
</dbReference>
<dbReference type="AlphaFoldDB" id="D9PGC6"/>
<dbReference type="Pfam" id="PF07715">
    <property type="entry name" value="Plug"/>
    <property type="match status" value="1"/>
</dbReference>
<dbReference type="InterPro" id="IPR037066">
    <property type="entry name" value="Plug_dom_sf"/>
</dbReference>
<dbReference type="SUPFAM" id="SSF56935">
    <property type="entry name" value="Porins"/>
    <property type="match status" value="1"/>
</dbReference>
<dbReference type="PROSITE" id="PS52016">
    <property type="entry name" value="TONB_DEPENDENT_REC_3"/>
    <property type="match status" value="1"/>
</dbReference>
<keyword evidence="8" id="KW-0675">Receptor</keyword>
<dbReference type="InterPro" id="IPR039426">
    <property type="entry name" value="TonB-dep_rcpt-like"/>
</dbReference>
<dbReference type="InterPro" id="IPR012910">
    <property type="entry name" value="Plug_dom"/>
</dbReference>
<dbReference type="PANTHER" id="PTHR40980">
    <property type="entry name" value="PLUG DOMAIN-CONTAINING PROTEIN"/>
    <property type="match status" value="1"/>
</dbReference>
<evidence type="ECO:0000259" key="6">
    <source>
        <dbReference type="Pfam" id="PF07715"/>
    </source>
</evidence>
<comment type="caution">
    <text evidence="8">The sequence shown here is derived from an EMBL/GenBank/DDBJ whole genome shotgun (WGS) entry which is preliminary data.</text>
</comment>
<proteinExistence type="predicted"/>
<dbReference type="Pfam" id="PF13715">
    <property type="entry name" value="CarbopepD_reg_2"/>
    <property type="match status" value="1"/>
</dbReference>
<evidence type="ECO:0000256" key="1">
    <source>
        <dbReference type="ARBA" id="ARBA00004571"/>
    </source>
</evidence>
<dbReference type="Gene3D" id="2.40.170.20">
    <property type="entry name" value="TonB-dependent receptor, beta-barrel domain"/>
    <property type="match status" value="1"/>
</dbReference>
<dbReference type="EMBL" id="ADZX01000217">
    <property type="protein sequence ID" value="EFK97399.1"/>
    <property type="molecule type" value="Genomic_DNA"/>
</dbReference>
<comment type="subcellular location">
    <subcellularLocation>
        <location evidence="1">Cell outer membrane</location>
        <topology evidence="1">Multi-pass membrane protein</topology>
    </subcellularLocation>
</comment>
<dbReference type="PANTHER" id="PTHR40980:SF4">
    <property type="entry name" value="TONB-DEPENDENT RECEPTOR-LIKE BETA-BARREL DOMAIN-CONTAINING PROTEIN"/>
    <property type="match status" value="1"/>
</dbReference>
<dbReference type="Gene3D" id="2.60.40.1120">
    <property type="entry name" value="Carboxypeptidase-like, regulatory domain"/>
    <property type="match status" value="1"/>
</dbReference>